<proteinExistence type="predicted"/>
<sequence>MAHVTAEQSQQSPWPSPTSSLTFCDNHSDPMDFEPYMSPAKDSAAKARFIPHPKHPKLQPSHQHPHAILAGSRGPCTDRSNKVLGPSEALQIFLRGIAVLPNHVLRSAVYEKFAMAETSRYQLLLATWDLEWTKRRVRTLEEIKHHLEAAHALNESEYNFWHQMYTDRGLPDLKEDELYYGDQLSATARAADRDVTELSVMVEQARNRALNITSPSDTEHGVDIDEEGSIFRKDVEPVQEAIDGE</sequence>
<accession>A0AAD4BAR4</accession>
<evidence type="ECO:0000313" key="3">
    <source>
        <dbReference type="Proteomes" id="UP001194468"/>
    </source>
</evidence>
<dbReference type="AlphaFoldDB" id="A0AAD4BAR4"/>
<evidence type="ECO:0000256" key="1">
    <source>
        <dbReference type="SAM" id="MobiDB-lite"/>
    </source>
</evidence>
<name>A0AAD4BAR4_BOLED</name>
<evidence type="ECO:0000313" key="2">
    <source>
        <dbReference type="EMBL" id="KAF8415571.1"/>
    </source>
</evidence>
<comment type="caution">
    <text evidence="2">The sequence shown here is derived from an EMBL/GenBank/DDBJ whole genome shotgun (WGS) entry which is preliminary data.</text>
</comment>
<gene>
    <name evidence="2" type="ORF">L210DRAFT_981925</name>
</gene>
<dbReference type="Proteomes" id="UP001194468">
    <property type="component" value="Unassembled WGS sequence"/>
</dbReference>
<protein>
    <submittedName>
        <fullName evidence="2">Uncharacterized protein</fullName>
    </submittedName>
</protein>
<reference evidence="2" key="1">
    <citation type="submission" date="2019-10" db="EMBL/GenBank/DDBJ databases">
        <authorList>
            <consortium name="DOE Joint Genome Institute"/>
            <person name="Kuo A."/>
            <person name="Miyauchi S."/>
            <person name="Kiss E."/>
            <person name="Drula E."/>
            <person name="Kohler A."/>
            <person name="Sanchez-Garcia M."/>
            <person name="Andreopoulos B."/>
            <person name="Barry K.W."/>
            <person name="Bonito G."/>
            <person name="Buee M."/>
            <person name="Carver A."/>
            <person name="Chen C."/>
            <person name="Cichocki N."/>
            <person name="Clum A."/>
            <person name="Culley D."/>
            <person name="Crous P.W."/>
            <person name="Fauchery L."/>
            <person name="Girlanda M."/>
            <person name="Hayes R."/>
            <person name="Keri Z."/>
            <person name="LaButti K."/>
            <person name="Lipzen A."/>
            <person name="Lombard V."/>
            <person name="Magnuson J."/>
            <person name="Maillard F."/>
            <person name="Morin E."/>
            <person name="Murat C."/>
            <person name="Nolan M."/>
            <person name="Ohm R."/>
            <person name="Pangilinan J."/>
            <person name="Pereira M."/>
            <person name="Perotto S."/>
            <person name="Peter M."/>
            <person name="Riley R."/>
            <person name="Sitrit Y."/>
            <person name="Stielow B."/>
            <person name="Szollosi G."/>
            <person name="Zifcakova L."/>
            <person name="Stursova M."/>
            <person name="Spatafora J.W."/>
            <person name="Tedersoo L."/>
            <person name="Vaario L.-M."/>
            <person name="Yamada A."/>
            <person name="Yan M."/>
            <person name="Wang P."/>
            <person name="Xu J."/>
            <person name="Bruns T."/>
            <person name="Baldrian P."/>
            <person name="Vilgalys R."/>
            <person name="Henrissat B."/>
            <person name="Grigoriev I.V."/>
            <person name="Hibbett D."/>
            <person name="Nagy L.G."/>
            <person name="Martin F.M."/>
        </authorList>
    </citation>
    <scope>NUCLEOTIDE SEQUENCE</scope>
    <source>
        <strain evidence="2">BED1</strain>
    </source>
</reference>
<dbReference type="EMBL" id="WHUW01000313">
    <property type="protein sequence ID" value="KAF8415571.1"/>
    <property type="molecule type" value="Genomic_DNA"/>
</dbReference>
<keyword evidence="3" id="KW-1185">Reference proteome</keyword>
<organism evidence="2 3">
    <name type="scientific">Boletus edulis BED1</name>
    <dbReference type="NCBI Taxonomy" id="1328754"/>
    <lineage>
        <taxon>Eukaryota</taxon>
        <taxon>Fungi</taxon>
        <taxon>Dikarya</taxon>
        <taxon>Basidiomycota</taxon>
        <taxon>Agaricomycotina</taxon>
        <taxon>Agaricomycetes</taxon>
        <taxon>Agaricomycetidae</taxon>
        <taxon>Boletales</taxon>
        <taxon>Boletineae</taxon>
        <taxon>Boletaceae</taxon>
        <taxon>Boletoideae</taxon>
        <taxon>Boletus</taxon>
    </lineage>
</organism>
<feature type="compositionally biased region" description="Low complexity" evidence="1">
    <location>
        <begin position="8"/>
        <end position="20"/>
    </location>
</feature>
<feature type="region of interest" description="Disordered" evidence="1">
    <location>
        <begin position="1"/>
        <end position="21"/>
    </location>
</feature>
<reference evidence="2" key="2">
    <citation type="journal article" date="2020" name="Nat. Commun.">
        <title>Large-scale genome sequencing of mycorrhizal fungi provides insights into the early evolution of symbiotic traits.</title>
        <authorList>
            <person name="Miyauchi S."/>
            <person name="Kiss E."/>
            <person name="Kuo A."/>
            <person name="Drula E."/>
            <person name="Kohler A."/>
            <person name="Sanchez-Garcia M."/>
            <person name="Morin E."/>
            <person name="Andreopoulos B."/>
            <person name="Barry K.W."/>
            <person name="Bonito G."/>
            <person name="Buee M."/>
            <person name="Carver A."/>
            <person name="Chen C."/>
            <person name="Cichocki N."/>
            <person name="Clum A."/>
            <person name="Culley D."/>
            <person name="Crous P.W."/>
            <person name="Fauchery L."/>
            <person name="Girlanda M."/>
            <person name="Hayes R.D."/>
            <person name="Keri Z."/>
            <person name="LaButti K."/>
            <person name="Lipzen A."/>
            <person name="Lombard V."/>
            <person name="Magnuson J."/>
            <person name="Maillard F."/>
            <person name="Murat C."/>
            <person name="Nolan M."/>
            <person name="Ohm R.A."/>
            <person name="Pangilinan J."/>
            <person name="Pereira M.F."/>
            <person name="Perotto S."/>
            <person name="Peter M."/>
            <person name="Pfister S."/>
            <person name="Riley R."/>
            <person name="Sitrit Y."/>
            <person name="Stielow J.B."/>
            <person name="Szollosi G."/>
            <person name="Zifcakova L."/>
            <person name="Stursova M."/>
            <person name="Spatafora J.W."/>
            <person name="Tedersoo L."/>
            <person name="Vaario L.M."/>
            <person name="Yamada A."/>
            <person name="Yan M."/>
            <person name="Wang P."/>
            <person name="Xu J."/>
            <person name="Bruns T."/>
            <person name="Baldrian P."/>
            <person name="Vilgalys R."/>
            <person name="Dunand C."/>
            <person name="Henrissat B."/>
            <person name="Grigoriev I.V."/>
            <person name="Hibbett D."/>
            <person name="Nagy L.G."/>
            <person name="Martin F.M."/>
        </authorList>
    </citation>
    <scope>NUCLEOTIDE SEQUENCE</scope>
    <source>
        <strain evidence="2">BED1</strain>
    </source>
</reference>